<evidence type="ECO:0000313" key="1">
    <source>
        <dbReference type="EMBL" id="EEN83257.1"/>
    </source>
</evidence>
<reference evidence="1 2" key="1">
    <citation type="submission" date="2009-04" db="EMBL/GenBank/DDBJ databases">
        <authorList>
            <person name="Sebastian Y."/>
            <person name="Madupu R."/>
            <person name="Durkin A.S."/>
            <person name="Torralba M."/>
            <person name="Methe B."/>
            <person name="Sutton G.G."/>
            <person name="Strausberg R.L."/>
            <person name="Nelson K.E."/>
        </authorList>
    </citation>
    <scope>NUCLEOTIDE SEQUENCE [LARGE SCALE GENOMIC DNA]</scope>
    <source>
        <strain evidence="2">ATCC 35406 / BCRC 14492 / JCM 8526 / NCTC 13058 / HG 370</strain>
    </source>
</reference>
<protein>
    <submittedName>
        <fullName evidence="1">Uncharacterized protein</fullName>
    </submittedName>
</protein>
<proteinExistence type="predicted"/>
<organism evidence="1 2">
    <name type="scientific">Porphyromonas endodontalis (strain ATCC 35406 / DSM 24491 / JCM 8526 / CCUG 16442 / BCRC 14492 / NCTC 13058 / HG 370)</name>
    <name type="common">Bacteroides endodontalis</name>
    <dbReference type="NCBI Taxonomy" id="553175"/>
    <lineage>
        <taxon>Bacteria</taxon>
        <taxon>Pseudomonadati</taxon>
        <taxon>Bacteroidota</taxon>
        <taxon>Bacteroidia</taxon>
        <taxon>Bacteroidales</taxon>
        <taxon>Porphyromonadaceae</taxon>
        <taxon>Porphyromonas</taxon>
    </lineage>
</organism>
<sequence length="46" mass="5321">MLGAAPSDCFEDWQAVNSTTPNSNRERIGFIELKYEFICLYMIMKS</sequence>
<comment type="caution">
    <text evidence="1">The sequence shown here is derived from an EMBL/GenBank/DDBJ whole genome shotgun (WGS) entry which is preliminary data.</text>
</comment>
<name>C3J944_POREA</name>
<gene>
    <name evidence="1" type="ORF">POREN0001_0984</name>
</gene>
<keyword evidence="2" id="KW-1185">Reference proteome</keyword>
<dbReference type="Proteomes" id="UP000004295">
    <property type="component" value="Unassembled WGS sequence"/>
</dbReference>
<evidence type="ECO:0000313" key="2">
    <source>
        <dbReference type="Proteomes" id="UP000004295"/>
    </source>
</evidence>
<accession>C3J944</accession>
<dbReference type="EMBL" id="ACNN01000012">
    <property type="protein sequence ID" value="EEN83257.1"/>
    <property type="molecule type" value="Genomic_DNA"/>
</dbReference>
<dbReference type="AlphaFoldDB" id="C3J944"/>